<evidence type="ECO:0000313" key="2">
    <source>
        <dbReference type="EMBL" id="KYM80239.1"/>
    </source>
</evidence>
<protein>
    <submittedName>
        <fullName evidence="2">Uncharacterized protein</fullName>
    </submittedName>
</protein>
<gene>
    <name evidence="2" type="ORF">ALC53_09333</name>
</gene>
<sequence>MKVLALNVNNFLKGLTQIYRWWYSKSERFGDFCQIQEKDYNKYIAYLQLYIGNFIPREFIFVHGYTGYLKISKKTKFLWSQYQQSVTTAAFSTSRSSGGSNCTIQSTSGISRPLAATSVQKNSVEKDLITYMNTHYWQIDIIQQFMMIFNGHARTKENHYFLLFIYKLFIKQKIFHNAILMQIIAIEITYPGIKNAKVLPDPVLAAPTKSLPSKRGEIAFACISVIFVKPISFIAFNVFSHTFPFNTEKLVSFVTSKPTAVPEEYLLCDLGLFQLLSLIHLYLCKKQVLIK</sequence>
<evidence type="ECO:0000256" key="1">
    <source>
        <dbReference type="SAM" id="Phobius"/>
    </source>
</evidence>
<reference evidence="2 3" key="1">
    <citation type="submission" date="2015-09" db="EMBL/GenBank/DDBJ databases">
        <title>Atta colombica WGS genome.</title>
        <authorList>
            <person name="Nygaard S."/>
            <person name="Hu H."/>
            <person name="Boomsma J."/>
            <person name="Zhang G."/>
        </authorList>
    </citation>
    <scope>NUCLEOTIDE SEQUENCE [LARGE SCALE GENOMIC DNA]</scope>
    <source>
        <strain evidence="2">Treedump-2</strain>
        <tissue evidence="2">Whole body</tissue>
    </source>
</reference>
<feature type="transmembrane region" description="Helical" evidence="1">
    <location>
        <begin position="218"/>
        <end position="244"/>
    </location>
</feature>
<keyword evidence="1" id="KW-0472">Membrane</keyword>
<keyword evidence="1" id="KW-1133">Transmembrane helix</keyword>
<proteinExistence type="predicted"/>
<organism evidence="2 3">
    <name type="scientific">Atta colombica</name>
    <dbReference type="NCBI Taxonomy" id="520822"/>
    <lineage>
        <taxon>Eukaryota</taxon>
        <taxon>Metazoa</taxon>
        <taxon>Ecdysozoa</taxon>
        <taxon>Arthropoda</taxon>
        <taxon>Hexapoda</taxon>
        <taxon>Insecta</taxon>
        <taxon>Pterygota</taxon>
        <taxon>Neoptera</taxon>
        <taxon>Endopterygota</taxon>
        <taxon>Hymenoptera</taxon>
        <taxon>Apocrita</taxon>
        <taxon>Aculeata</taxon>
        <taxon>Formicoidea</taxon>
        <taxon>Formicidae</taxon>
        <taxon>Myrmicinae</taxon>
        <taxon>Atta</taxon>
    </lineage>
</organism>
<dbReference type="EMBL" id="KQ976574">
    <property type="protein sequence ID" value="KYM80239.1"/>
    <property type="molecule type" value="Genomic_DNA"/>
</dbReference>
<keyword evidence="3" id="KW-1185">Reference proteome</keyword>
<accession>A0A195B7R6</accession>
<name>A0A195B7R6_9HYME</name>
<keyword evidence="1" id="KW-0812">Transmembrane</keyword>
<dbReference type="AlphaFoldDB" id="A0A195B7R6"/>
<dbReference type="Proteomes" id="UP000078540">
    <property type="component" value="Unassembled WGS sequence"/>
</dbReference>
<evidence type="ECO:0000313" key="3">
    <source>
        <dbReference type="Proteomes" id="UP000078540"/>
    </source>
</evidence>